<dbReference type="PANTHER" id="PTHR34296">
    <property type="entry name" value="TRANSCRIPTIONAL ACTIVATOR PROTEIN MED"/>
    <property type="match status" value="1"/>
</dbReference>
<protein>
    <submittedName>
        <fullName evidence="9">BMP family ABC transporter substrate-binding protein</fullName>
    </submittedName>
</protein>
<dbReference type="EMBL" id="BAAAQY010000003">
    <property type="protein sequence ID" value="GAA2228892.1"/>
    <property type="molecule type" value="Genomic_DNA"/>
</dbReference>
<evidence type="ECO:0000256" key="3">
    <source>
        <dbReference type="ARBA" id="ARBA00022475"/>
    </source>
</evidence>
<feature type="domain" description="ABC transporter substrate-binding protein PnrA-like" evidence="8">
    <location>
        <begin position="50"/>
        <end position="325"/>
    </location>
</feature>
<accession>A0ABP5Q8I0</accession>
<evidence type="ECO:0000313" key="10">
    <source>
        <dbReference type="Proteomes" id="UP001500929"/>
    </source>
</evidence>
<feature type="chain" id="PRO_5047402092" evidence="7">
    <location>
        <begin position="23"/>
        <end position="364"/>
    </location>
</feature>
<keyword evidence="4 7" id="KW-0732">Signal</keyword>
<dbReference type="Gene3D" id="3.40.50.2300">
    <property type="match status" value="2"/>
</dbReference>
<dbReference type="Proteomes" id="UP001500929">
    <property type="component" value="Unassembled WGS sequence"/>
</dbReference>
<proteinExistence type="inferred from homology"/>
<organism evidence="9 10">
    <name type="scientific">Herbiconiux moechotypicola</name>
    <dbReference type="NCBI Taxonomy" id="637393"/>
    <lineage>
        <taxon>Bacteria</taxon>
        <taxon>Bacillati</taxon>
        <taxon>Actinomycetota</taxon>
        <taxon>Actinomycetes</taxon>
        <taxon>Micrococcales</taxon>
        <taxon>Microbacteriaceae</taxon>
        <taxon>Herbiconiux</taxon>
    </lineage>
</organism>
<comment type="subcellular location">
    <subcellularLocation>
        <location evidence="1">Cell membrane</location>
        <topology evidence="1">Lipid-anchor</topology>
    </subcellularLocation>
</comment>
<dbReference type="PROSITE" id="PS51257">
    <property type="entry name" value="PROKAR_LIPOPROTEIN"/>
    <property type="match status" value="1"/>
</dbReference>
<evidence type="ECO:0000256" key="7">
    <source>
        <dbReference type="SAM" id="SignalP"/>
    </source>
</evidence>
<sequence>MRNHVSYGAAALALAAAGIVLAGCATPPSEASGSGAAAASDVLACMDSGESGIKDKSFNESSWNGFTKAESELGVEVKVAESKDTSQYLPNLQSLVRQDCDIIATMGYDMQDITVQEATANPDTHFMTIDDQPPGDLPNVKPILFNTADASYLAGYLAAGMTTTGKVGTYGGQLIPTVTLFMDGFADGVAKYNDDNATSVEVVGWDKAAQNGSATGDWNDTNLAKQLSSRMIDQGVDIIMPVAGGAGTGTLAAIRDANAAGKDVKAIWVDTDGYETVPEYKDLFLTSVMKRIDSGVFSVIQEQQDGGFSSDPYVGTLANDGVGLAPFHDFESAIPTDLQATLDELATQISDGTIVIDSPSIPKA</sequence>
<evidence type="ECO:0000256" key="4">
    <source>
        <dbReference type="ARBA" id="ARBA00022729"/>
    </source>
</evidence>
<dbReference type="PANTHER" id="PTHR34296:SF2">
    <property type="entry name" value="ABC TRANSPORTER GUANOSINE-BINDING PROTEIN NUPN"/>
    <property type="match status" value="1"/>
</dbReference>
<keyword evidence="5" id="KW-0472">Membrane</keyword>
<dbReference type="SUPFAM" id="SSF53822">
    <property type="entry name" value="Periplasmic binding protein-like I"/>
    <property type="match status" value="1"/>
</dbReference>
<dbReference type="Pfam" id="PF02608">
    <property type="entry name" value="Bmp"/>
    <property type="match status" value="1"/>
</dbReference>
<keyword evidence="10" id="KW-1185">Reference proteome</keyword>
<feature type="signal peptide" evidence="7">
    <location>
        <begin position="1"/>
        <end position="22"/>
    </location>
</feature>
<comment type="caution">
    <text evidence="9">The sequence shown here is derived from an EMBL/GenBank/DDBJ whole genome shotgun (WGS) entry which is preliminary data.</text>
</comment>
<dbReference type="InterPro" id="IPR003760">
    <property type="entry name" value="PnrA-like"/>
</dbReference>
<evidence type="ECO:0000256" key="6">
    <source>
        <dbReference type="ARBA" id="ARBA00023288"/>
    </source>
</evidence>
<name>A0ABP5Q8I0_9MICO</name>
<dbReference type="InterPro" id="IPR050957">
    <property type="entry name" value="BMP_lipoprotein"/>
</dbReference>
<gene>
    <name evidence="9" type="ORF">GCM10009851_11750</name>
</gene>
<evidence type="ECO:0000256" key="2">
    <source>
        <dbReference type="ARBA" id="ARBA00008610"/>
    </source>
</evidence>
<evidence type="ECO:0000256" key="1">
    <source>
        <dbReference type="ARBA" id="ARBA00004193"/>
    </source>
</evidence>
<keyword evidence="3" id="KW-1003">Cell membrane</keyword>
<evidence type="ECO:0000313" key="9">
    <source>
        <dbReference type="EMBL" id="GAA2228892.1"/>
    </source>
</evidence>
<reference evidence="10" key="1">
    <citation type="journal article" date="2019" name="Int. J. Syst. Evol. Microbiol.">
        <title>The Global Catalogue of Microorganisms (GCM) 10K type strain sequencing project: providing services to taxonomists for standard genome sequencing and annotation.</title>
        <authorList>
            <consortium name="The Broad Institute Genomics Platform"/>
            <consortium name="The Broad Institute Genome Sequencing Center for Infectious Disease"/>
            <person name="Wu L."/>
            <person name="Ma J."/>
        </authorList>
    </citation>
    <scope>NUCLEOTIDE SEQUENCE [LARGE SCALE GENOMIC DNA]</scope>
    <source>
        <strain evidence="10">JCM 16117</strain>
    </source>
</reference>
<dbReference type="RefSeq" id="WP_259478682.1">
    <property type="nucleotide sequence ID" value="NZ_BAAAQY010000003.1"/>
</dbReference>
<keyword evidence="6" id="KW-0449">Lipoprotein</keyword>
<evidence type="ECO:0000256" key="5">
    <source>
        <dbReference type="ARBA" id="ARBA00023136"/>
    </source>
</evidence>
<evidence type="ECO:0000259" key="8">
    <source>
        <dbReference type="Pfam" id="PF02608"/>
    </source>
</evidence>
<comment type="similarity">
    <text evidence="2">Belongs to the BMP lipoprotein family.</text>
</comment>
<dbReference type="InterPro" id="IPR028082">
    <property type="entry name" value="Peripla_BP_I"/>
</dbReference>
<dbReference type="CDD" id="cd06354">
    <property type="entry name" value="PBP1_PrnA-like"/>
    <property type="match status" value="1"/>
</dbReference>